<evidence type="ECO:0008006" key="3">
    <source>
        <dbReference type="Google" id="ProtNLM"/>
    </source>
</evidence>
<comment type="caution">
    <text evidence="1">The sequence shown here is derived from an EMBL/GenBank/DDBJ whole genome shotgun (WGS) entry which is preliminary data.</text>
</comment>
<dbReference type="AlphaFoldDB" id="A0A4U0NHU6"/>
<dbReference type="EMBL" id="SUME01000007">
    <property type="protein sequence ID" value="TJZ53795.1"/>
    <property type="molecule type" value="Genomic_DNA"/>
</dbReference>
<gene>
    <name evidence="1" type="ORF">FAZ15_17390</name>
</gene>
<reference evidence="1 2" key="1">
    <citation type="submission" date="2019-04" db="EMBL/GenBank/DDBJ databases">
        <title>Sphingobacterium olei sp. nov., isolated from oil-contaminated soil.</title>
        <authorList>
            <person name="Liu B."/>
        </authorList>
    </citation>
    <scope>NUCLEOTIDE SEQUENCE [LARGE SCALE GENOMIC DNA]</scope>
    <source>
        <strain evidence="1 2">HAL-9</strain>
    </source>
</reference>
<evidence type="ECO:0000313" key="1">
    <source>
        <dbReference type="EMBL" id="TJZ53795.1"/>
    </source>
</evidence>
<proteinExistence type="predicted"/>
<evidence type="ECO:0000313" key="2">
    <source>
        <dbReference type="Proteomes" id="UP000306808"/>
    </source>
</evidence>
<keyword evidence="2" id="KW-1185">Reference proteome</keyword>
<protein>
    <recommendedName>
        <fullName evidence="3">TonB C-terminal domain-containing protein</fullName>
    </recommendedName>
</protein>
<sequence>MKCIIKILLLFLMSCNWFFARGQLIKPIIPDKYIIQPFSDNALELKFQILRELKFSGDAKKKNIKEILQAKIFFDQNGKICSSTPLSTIGNGVEESLVKVVANYAAKNKRKRVDKKMLLRSDTSSSYLLQLPIYMYDEKINYMSTGMAGNGIAIQGNYNGQRILVLDLSYIGKESDFTGMLPHGGFQAFVNEIGGLFTSNMKHFLSSGSMTKTGDATIKFNVDENGKLTDIQTLGSTNVLNKNFIKVLKRYAEVFRWNPPSNVELNDYEFVLYINLS</sequence>
<organism evidence="1 2">
    <name type="scientific">Sphingobacterium olei</name>
    <dbReference type="NCBI Taxonomy" id="2571155"/>
    <lineage>
        <taxon>Bacteria</taxon>
        <taxon>Pseudomonadati</taxon>
        <taxon>Bacteroidota</taxon>
        <taxon>Sphingobacteriia</taxon>
        <taxon>Sphingobacteriales</taxon>
        <taxon>Sphingobacteriaceae</taxon>
        <taxon>Sphingobacterium</taxon>
    </lineage>
</organism>
<name>A0A4U0NHU6_9SPHI</name>
<dbReference type="Proteomes" id="UP000306808">
    <property type="component" value="Unassembled WGS sequence"/>
</dbReference>
<accession>A0A4U0NHU6</accession>
<dbReference type="RefSeq" id="WP_136902585.1">
    <property type="nucleotide sequence ID" value="NZ_SUME01000007.1"/>
</dbReference>